<evidence type="ECO:0000256" key="9">
    <source>
        <dbReference type="ARBA" id="ARBA00023224"/>
    </source>
</evidence>
<feature type="domain" description="G-protein coupled receptors family 2 profile 2" evidence="12">
    <location>
        <begin position="307"/>
        <end position="573"/>
    </location>
</feature>
<evidence type="ECO:0000259" key="12">
    <source>
        <dbReference type="PROSITE" id="PS50261"/>
    </source>
</evidence>
<keyword evidence="9" id="KW-0807">Transducer</keyword>
<evidence type="ECO:0000256" key="3">
    <source>
        <dbReference type="ARBA" id="ARBA00022692"/>
    </source>
</evidence>
<feature type="transmembrane region" description="Helical" evidence="10">
    <location>
        <begin position="421"/>
        <end position="440"/>
    </location>
</feature>
<dbReference type="AlphaFoldDB" id="A0AAV0WGP5"/>
<sequence length="602" mass="68225">MNTVRLCFAATIAFLVATICWSAADAVVCCNSSSVASAGGVASCQNKNRTFYSVEAIGGGTCDDNQTALPVRKCCPPGQPYDPEVRFCKPADADEDKYLLQMMQLLREGFRVVADAVVVGYDYEQPKCDATQLLVDVSAVEVLGLREVDSSAIELPPGHCFDMTPTDELVARTCRLRDQYCGRDGYTCVNKCCERDQMYVIDGDDWKCTQREKPFTMSAYETDADGLPVGQSNSTVVPYNVEPRCFTKQMVKDGFMLTTDGSLYLTGDHQRVPDVLYCVEYYAEAGAQVDAVLQAFVCGEDTQNGWMFIFLMVNSMASIVCLALTLLVYNTLPSFQNSRNYYVKPYIAVELMSFLCAVIKDITNDIHGYTCVLYGYFQLFTYLASFCWLNVICYDIYWMLRNKISVNRNTSTSVRTIMYHIYCWGFSSICVLTGYLFQYSQHETLLKLSPDIGDPLCWFKEKTRYGILIFYLIPSSVMLTTNLIICFLTAIYFLRIKSEINGFKGSDSKTESFLVYKEKFVMSTKLFLLMGTSYFFWIICSLFQNEEGIIYDISYVMTSLQGVTIFIIFVAKHKVITDLRKKFRRPMDHRKSKQINTILGSS</sequence>
<dbReference type="EMBL" id="CARXXK010000002">
    <property type="protein sequence ID" value="CAI6354970.1"/>
    <property type="molecule type" value="Genomic_DNA"/>
</dbReference>
<evidence type="ECO:0000256" key="4">
    <source>
        <dbReference type="ARBA" id="ARBA00022729"/>
    </source>
</evidence>
<keyword evidence="14" id="KW-1185">Reference proteome</keyword>
<dbReference type="Gene3D" id="2.170.180.11">
    <property type="entry name" value="Methuselah ectodomain, domain 2"/>
    <property type="match status" value="1"/>
</dbReference>
<dbReference type="InterPro" id="IPR023311">
    <property type="entry name" value="Methusela_ecto_dom_2"/>
</dbReference>
<evidence type="ECO:0000256" key="6">
    <source>
        <dbReference type="ARBA" id="ARBA00023040"/>
    </source>
</evidence>
<evidence type="ECO:0000256" key="10">
    <source>
        <dbReference type="SAM" id="Phobius"/>
    </source>
</evidence>
<evidence type="ECO:0000313" key="13">
    <source>
        <dbReference type="EMBL" id="CAI6354970.1"/>
    </source>
</evidence>
<feature type="transmembrane region" description="Helical" evidence="10">
    <location>
        <begin position="380"/>
        <end position="400"/>
    </location>
</feature>
<dbReference type="CDD" id="cd15039">
    <property type="entry name" value="7tmB3_Methuselah-like"/>
    <property type="match status" value="1"/>
</dbReference>
<evidence type="ECO:0000256" key="1">
    <source>
        <dbReference type="ARBA" id="ARBA00004141"/>
    </source>
</evidence>
<evidence type="ECO:0000256" key="11">
    <source>
        <dbReference type="SAM" id="SignalP"/>
    </source>
</evidence>
<accession>A0AAV0WGP5</accession>
<dbReference type="PROSITE" id="PS50261">
    <property type="entry name" value="G_PROTEIN_RECEP_F2_4"/>
    <property type="match status" value="1"/>
</dbReference>
<organism evidence="13 14">
    <name type="scientific">Macrosiphum euphorbiae</name>
    <name type="common">potato aphid</name>
    <dbReference type="NCBI Taxonomy" id="13131"/>
    <lineage>
        <taxon>Eukaryota</taxon>
        <taxon>Metazoa</taxon>
        <taxon>Ecdysozoa</taxon>
        <taxon>Arthropoda</taxon>
        <taxon>Hexapoda</taxon>
        <taxon>Insecta</taxon>
        <taxon>Pterygota</taxon>
        <taxon>Neoptera</taxon>
        <taxon>Paraneoptera</taxon>
        <taxon>Hemiptera</taxon>
        <taxon>Sternorrhyncha</taxon>
        <taxon>Aphidomorpha</taxon>
        <taxon>Aphidoidea</taxon>
        <taxon>Aphididae</taxon>
        <taxon>Macrosiphini</taxon>
        <taxon>Macrosiphum</taxon>
    </lineage>
</organism>
<dbReference type="GO" id="GO:0007166">
    <property type="term" value="P:cell surface receptor signaling pathway"/>
    <property type="evidence" value="ECO:0007669"/>
    <property type="project" value="InterPro"/>
</dbReference>
<evidence type="ECO:0000256" key="8">
    <source>
        <dbReference type="ARBA" id="ARBA00023170"/>
    </source>
</evidence>
<keyword evidence="8" id="KW-0675">Receptor</keyword>
<gene>
    <name evidence="13" type="ORF">MEUPH1_LOCUS10881</name>
</gene>
<feature type="chain" id="PRO_5043639792" description="G-protein coupled receptors family 2 profile 2 domain-containing protein" evidence="11">
    <location>
        <begin position="27"/>
        <end position="602"/>
    </location>
</feature>
<feature type="signal peptide" evidence="11">
    <location>
        <begin position="1"/>
        <end position="26"/>
    </location>
</feature>
<keyword evidence="6" id="KW-0297">G-protein coupled receptor</keyword>
<dbReference type="GO" id="GO:0008528">
    <property type="term" value="F:G protein-coupled peptide receptor activity"/>
    <property type="evidence" value="ECO:0007669"/>
    <property type="project" value="TreeGrafter"/>
</dbReference>
<feature type="transmembrane region" description="Helical" evidence="10">
    <location>
        <begin position="468"/>
        <end position="494"/>
    </location>
</feature>
<evidence type="ECO:0000313" key="14">
    <source>
        <dbReference type="Proteomes" id="UP001160148"/>
    </source>
</evidence>
<keyword evidence="4 11" id="KW-0732">Signal</keyword>
<keyword evidence="7 10" id="KW-0472">Membrane</keyword>
<proteinExistence type="inferred from homology"/>
<dbReference type="GO" id="GO:0005886">
    <property type="term" value="C:plasma membrane"/>
    <property type="evidence" value="ECO:0007669"/>
    <property type="project" value="TreeGrafter"/>
</dbReference>
<name>A0AAV0WGP5_9HEMI</name>
<feature type="transmembrane region" description="Helical" evidence="10">
    <location>
        <begin position="306"/>
        <end position="329"/>
    </location>
</feature>
<dbReference type="Gene3D" id="1.20.1070.10">
    <property type="entry name" value="Rhodopsin 7-helix transmembrane proteins"/>
    <property type="match status" value="1"/>
</dbReference>
<reference evidence="13 14" key="1">
    <citation type="submission" date="2023-01" db="EMBL/GenBank/DDBJ databases">
        <authorList>
            <person name="Whitehead M."/>
        </authorList>
    </citation>
    <scope>NUCLEOTIDE SEQUENCE [LARGE SCALE GENOMIC DNA]</scope>
</reference>
<comment type="subcellular location">
    <subcellularLocation>
        <location evidence="1">Membrane</location>
        <topology evidence="1">Multi-pass membrane protein</topology>
    </subcellularLocation>
</comment>
<dbReference type="SUPFAM" id="SSF81321">
    <property type="entry name" value="Family A G protein-coupled receptor-like"/>
    <property type="match status" value="1"/>
</dbReference>
<comment type="caution">
    <text evidence="13">The sequence shown here is derived from an EMBL/GenBank/DDBJ whole genome shotgun (WGS) entry which is preliminary data.</text>
</comment>
<dbReference type="InterPro" id="IPR051384">
    <property type="entry name" value="Mth_GPCR"/>
</dbReference>
<protein>
    <recommendedName>
        <fullName evidence="12">G-protein coupled receptors family 2 profile 2 domain-containing protein</fullName>
    </recommendedName>
</protein>
<evidence type="ECO:0000256" key="5">
    <source>
        <dbReference type="ARBA" id="ARBA00022989"/>
    </source>
</evidence>
<evidence type="ECO:0000256" key="2">
    <source>
        <dbReference type="ARBA" id="ARBA00008979"/>
    </source>
</evidence>
<evidence type="ECO:0000256" key="7">
    <source>
        <dbReference type="ARBA" id="ARBA00023136"/>
    </source>
</evidence>
<dbReference type="Proteomes" id="UP001160148">
    <property type="component" value="Unassembled WGS sequence"/>
</dbReference>
<dbReference type="InterPro" id="IPR017981">
    <property type="entry name" value="GPCR_2-like_7TM"/>
</dbReference>
<feature type="transmembrane region" description="Helical" evidence="10">
    <location>
        <begin position="550"/>
        <end position="571"/>
    </location>
</feature>
<keyword evidence="5 10" id="KW-1133">Transmembrane helix</keyword>
<feature type="transmembrane region" description="Helical" evidence="10">
    <location>
        <begin position="341"/>
        <end position="360"/>
    </location>
</feature>
<dbReference type="PANTHER" id="PTHR47154:SF2">
    <property type="entry name" value="G-PROTEIN COUPLED RECEPTOR MTH-RELATED"/>
    <property type="match status" value="1"/>
</dbReference>
<keyword evidence="3 10" id="KW-0812">Transmembrane</keyword>
<comment type="similarity">
    <text evidence="2">Belongs to the G-protein coupled receptor 2 family. Mth subfamily.</text>
</comment>
<dbReference type="PANTHER" id="PTHR47154">
    <property type="entry name" value="G-PROTEIN COUPLED RECEPTOR MTH-RELATED"/>
    <property type="match status" value="1"/>
</dbReference>
<feature type="transmembrane region" description="Helical" evidence="10">
    <location>
        <begin position="526"/>
        <end position="544"/>
    </location>
</feature>